<comment type="caution">
    <text evidence="3">The sequence shown here is derived from an EMBL/GenBank/DDBJ whole genome shotgun (WGS) entry which is preliminary data.</text>
</comment>
<feature type="region of interest" description="Disordered" evidence="1">
    <location>
        <begin position="233"/>
        <end position="260"/>
    </location>
</feature>
<dbReference type="InterPro" id="IPR044861">
    <property type="entry name" value="IPNS-like_FE2OG_OXY"/>
</dbReference>
<dbReference type="SUPFAM" id="SSF51197">
    <property type="entry name" value="Clavaminate synthase-like"/>
    <property type="match status" value="1"/>
</dbReference>
<protein>
    <recommendedName>
        <fullName evidence="2">Isopenicillin N synthase-like Fe(2+) 2OG dioxygenase domain-containing protein</fullName>
    </recommendedName>
</protein>
<name>A0ABC8R296_9AQUA</name>
<dbReference type="Pfam" id="PF03171">
    <property type="entry name" value="2OG-FeII_Oxy"/>
    <property type="match status" value="1"/>
</dbReference>
<dbReference type="PANTHER" id="PTHR48253">
    <property type="match status" value="1"/>
</dbReference>
<keyword evidence="4" id="KW-1185">Reference proteome</keyword>
<organism evidence="3 4">
    <name type="scientific">Ilex paraguariensis</name>
    <name type="common">yerba mate</name>
    <dbReference type="NCBI Taxonomy" id="185542"/>
    <lineage>
        <taxon>Eukaryota</taxon>
        <taxon>Viridiplantae</taxon>
        <taxon>Streptophyta</taxon>
        <taxon>Embryophyta</taxon>
        <taxon>Tracheophyta</taxon>
        <taxon>Spermatophyta</taxon>
        <taxon>Magnoliopsida</taxon>
        <taxon>eudicotyledons</taxon>
        <taxon>Gunneridae</taxon>
        <taxon>Pentapetalae</taxon>
        <taxon>asterids</taxon>
        <taxon>campanulids</taxon>
        <taxon>Aquifoliales</taxon>
        <taxon>Aquifoliaceae</taxon>
        <taxon>Ilex</taxon>
    </lineage>
</organism>
<evidence type="ECO:0000313" key="4">
    <source>
        <dbReference type="Proteomes" id="UP001642360"/>
    </source>
</evidence>
<feature type="compositionally biased region" description="Polar residues" evidence="1">
    <location>
        <begin position="251"/>
        <end position="260"/>
    </location>
</feature>
<feature type="domain" description="Isopenicillin N synthase-like Fe(2+) 2OG dioxygenase" evidence="2">
    <location>
        <begin position="318"/>
        <end position="376"/>
    </location>
</feature>
<dbReference type="InterPro" id="IPR027443">
    <property type="entry name" value="IPNS-like_sf"/>
</dbReference>
<dbReference type="Proteomes" id="UP001642360">
    <property type="component" value="Unassembled WGS sequence"/>
</dbReference>
<reference evidence="3 4" key="1">
    <citation type="submission" date="2024-02" db="EMBL/GenBank/DDBJ databases">
        <authorList>
            <person name="Vignale AGUSTIN F."/>
            <person name="Sosa J E."/>
            <person name="Modenutti C."/>
        </authorList>
    </citation>
    <scope>NUCLEOTIDE SEQUENCE [LARGE SCALE GENOMIC DNA]</scope>
</reference>
<dbReference type="PANTHER" id="PTHR48253:SF2">
    <property type="entry name" value="ISOPENICILLIN N SYNTHASE-LIKE FE(2+) 2OG DIOXYGENASE DOMAIN-CONTAINING PROTEIN"/>
    <property type="match status" value="1"/>
</dbReference>
<dbReference type="Gene3D" id="2.60.120.330">
    <property type="entry name" value="B-lactam Antibiotic, Isopenicillin N Synthase, Chain"/>
    <property type="match status" value="1"/>
</dbReference>
<evidence type="ECO:0000256" key="1">
    <source>
        <dbReference type="SAM" id="MobiDB-lite"/>
    </source>
</evidence>
<evidence type="ECO:0000313" key="3">
    <source>
        <dbReference type="EMBL" id="CAK9136182.1"/>
    </source>
</evidence>
<evidence type="ECO:0000259" key="2">
    <source>
        <dbReference type="Pfam" id="PF03171"/>
    </source>
</evidence>
<dbReference type="AlphaFoldDB" id="A0ABC8R296"/>
<dbReference type="EMBL" id="CAUOFW020000738">
    <property type="protein sequence ID" value="CAK9136182.1"/>
    <property type="molecule type" value="Genomic_DNA"/>
</dbReference>
<sequence length="463" mass="51873">MELKTSAMEEGGILLQLYELEYSDLMFLSSDQASSSSLSPQEMGRMESITRTVMENLGPTGPGLLAITGVPNASNLRRKLLPLARKLALLSNEDRKRVLKEHSLGSDVPLKNLDRSVSSFAMQLKYVQAAKCTEGKGSHVGVDSHNMQQVSPDAEKLGEMQDSEFRDLRNTFKELGFCMIEVGLGLARICDRVIGGREIEQSLLESCTAKGRLIHYHSPLDNFIMKETTRKRGSTKVWPNGSTEAERSMRNEQSNFKESGSKSCGSRSNLWQQWHYDYGIFTVLTAPMFILPCHPQTSRTKDSPCDQICPYPGGSTYLQIFDPNKNIVLTVKASPECFIVQVGESADILSKGKLRSTLHCVCRHENLENLSRETFVVFLQPAWSKTLSLSDHPIEHFPSSCQHSGVWTKETESAEKELGKTIDIHKIVPSLSSRLKDEMTFAEFSRETTRQYYGPSGFQPNRS</sequence>
<gene>
    <name evidence="3" type="ORF">ILEXP_LOCUS3156</name>
</gene>
<proteinExistence type="predicted"/>
<accession>A0ABC8R296</accession>